<evidence type="ECO:0000256" key="3">
    <source>
        <dbReference type="ARBA" id="ARBA00022989"/>
    </source>
</evidence>
<evidence type="ECO:0000313" key="9">
    <source>
        <dbReference type="EMBL" id="KAJ5189078.1"/>
    </source>
</evidence>
<feature type="transmembrane region" description="Helical" evidence="7">
    <location>
        <begin position="96"/>
        <end position="120"/>
    </location>
</feature>
<evidence type="ECO:0000256" key="5">
    <source>
        <dbReference type="ARBA" id="ARBA00038359"/>
    </source>
</evidence>
<evidence type="ECO:0000256" key="4">
    <source>
        <dbReference type="ARBA" id="ARBA00023136"/>
    </source>
</evidence>
<protein>
    <recommendedName>
        <fullName evidence="8">Rhodopsin domain-containing protein</fullName>
    </recommendedName>
</protein>
<evidence type="ECO:0000256" key="2">
    <source>
        <dbReference type="ARBA" id="ARBA00022692"/>
    </source>
</evidence>
<name>A0A9W9J332_9EURO</name>
<dbReference type="PANTHER" id="PTHR33048">
    <property type="entry name" value="PTH11-LIKE INTEGRAL MEMBRANE PROTEIN (AFU_ORTHOLOGUE AFUA_5G11245)"/>
    <property type="match status" value="1"/>
</dbReference>
<evidence type="ECO:0000256" key="1">
    <source>
        <dbReference type="ARBA" id="ARBA00004141"/>
    </source>
</evidence>
<evidence type="ECO:0000313" key="10">
    <source>
        <dbReference type="Proteomes" id="UP001150879"/>
    </source>
</evidence>
<dbReference type="InterPro" id="IPR052337">
    <property type="entry name" value="SAT4-like"/>
</dbReference>
<keyword evidence="10" id="KW-1185">Reference proteome</keyword>
<dbReference type="OrthoDB" id="5331848at2759"/>
<gene>
    <name evidence="9" type="ORF">N7472_008092</name>
</gene>
<feature type="domain" description="Rhodopsin" evidence="8">
    <location>
        <begin position="34"/>
        <end position="280"/>
    </location>
</feature>
<feature type="region of interest" description="Disordered" evidence="6">
    <location>
        <begin position="289"/>
        <end position="318"/>
    </location>
</feature>
<dbReference type="PANTHER" id="PTHR33048:SF155">
    <property type="entry name" value="INTEGRAL MEMBRANE PROTEIN"/>
    <property type="match status" value="1"/>
</dbReference>
<keyword evidence="3 7" id="KW-1133">Transmembrane helix</keyword>
<feature type="compositionally biased region" description="Basic and acidic residues" evidence="6">
    <location>
        <begin position="293"/>
        <end position="316"/>
    </location>
</feature>
<feature type="transmembrane region" description="Helical" evidence="7">
    <location>
        <begin position="132"/>
        <end position="153"/>
    </location>
</feature>
<feature type="transmembrane region" description="Helical" evidence="7">
    <location>
        <begin position="183"/>
        <end position="207"/>
    </location>
</feature>
<feature type="transmembrane region" description="Helical" evidence="7">
    <location>
        <begin position="219"/>
        <end position="244"/>
    </location>
</feature>
<dbReference type="Proteomes" id="UP001150879">
    <property type="component" value="Unassembled WGS sequence"/>
</dbReference>
<proteinExistence type="inferred from homology"/>
<comment type="similarity">
    <text evidence="5">Belongs to the SAT4 family.</text>
</comment>
<dbReference type="GO" id="GO:0016020">
    <property type="term" value="C:membrane"/>
    <property type="evidence" value="ECO:0007669"/>
    <property type="project" value="UniProtKB-SubCell"/>
</dbReference>
<keyword evidence="4 7" id="KW-0472">Membrane</keyword>
<reference evidence="9" key="2">
    <citation type="journal article" date="2023" name="IMA Fungus">
        <title>Comparative genomic study of the Penicillium genus elucidates a diverse pangenome and 15 lateral gene transfer events.</title>
        <authorList>
            <person name="Petersen C."/>
            <person name="Sorensen T."/>
            <person name="Nielsen M.R."/>
            <person name="Sondergaard T.E."/>
            <person name="Sorensen J.L."/>
            <person name="Fitzpatrick D.A."/>
            <person name="Frisvad J.C."/>
            <person name="Nielsen K.L."/>
        </authorList>
    </citation>
    <scope>NUCLEOTIDE SEQUENCE</scope>
    <source>
        <strain evidence="9">IBT 16849</strain>
    </source>
</reference>
<reference evidence="9" key="1">
    <citation type="submission" date="2022-11" db="EMBL/GenBank/DDBJ databases">
        <authorList>
            <person name="Petersen C."/>
        </authorList>
    </citation>
    <scope>NUCLEOTIDE SEQUENCE</scope>
    <source>
        <strain evidence="9">IBT 16849</strain>
    </source>
</reference>
<dbReference type="InterPro" id="IPR049326">
    <property type="entry name" value="Rhodopsin_dom_fungi"/>
</dbReference>
<feature type="transmembrane region" description="Helical" evidence="7">
    <location>
        <begin position="50"/>
        <end position="76"/>
    </location>
</feature>
<sequence length="479" mass="53978">MATMNAEYMNQTKGPRILGVFWAFFSVSVVMVSLRLYIRARMLRNIGLDDYIIVAAMVMVTGYTILTTVNVLLGYGSHTPALMERGGLDLVEHILVVNYANFTLGIMSFTTPKLAIAALLNRIMNPSRFQRIWLWVLTGSVFVASTICIIVLFTMCDPPQALWKIHLMAEGATCRSMTILVGYAIFTGVLSAVVDLYLAIYPTVILLRLQMSIKKKMALCAALGLGSVACAMAIVKCLQLPGLYNTEDSTYATADLVIWTSVESNIIIMASCIPTLGPIYEMMRGKRSWSSHGRYDSGKMRSYTDRPTKKSNRTHEDDDILMTTNIGTTRSGSQESILNSDQLRKEGHVVGKIHRTDQVKIDEASHIPPFMSRIQLPKQLYPWLPRHLSDLYHSGYAEPTWGYTIYRTTYTPQSHAAFPRIVDLTTAYIKMGFYSEYESFRRRLPRADGFNRAPWDEIWAKYKPRVVEDASQFDGASID</sequence>
<organism evidence="9 10">
    <name type="scientific">Penicillium cf. griseofulvum</name>
    <dbReference type="NCBI Taxonomy" id="2972120"/>
    <lineage>
        <taxon>Eukaryota</taxon>
        <taxon>Fungi</taxon>
        <taxon>Dikarya</taxon>
        <taxon>Ascomycota</taxon>
        <taxon>Pezizomycotina</taxon>
        <taxon>Eurotiomycetes</taxon>
        <taxon>Eurotiomycetidae</taxon>
        <taxon>Eurotiales</taxon>
        <taxon>Aspergillaceae</taxon>
        <taxon>Penicillium</taxon>
    </lineage>
</organism>
<evidence type="ECO:0000256" key="6">
    <source>
        <dbReference type="SAM" id="MobiDB-lite"/>
    </source>
</evidence>
<keyword evidence="2 7" id="KW-0812">Transmembrane</keyword>
<dbReference type="EMBL" id="JAPQKP010000005">
    <property type="protein sequence ID" value="KAJ5189078.1"/>
    <property type="molecule type" value="Genomic_DNA"/>
</dbReference>
<feature type="transmembrane region" description="Helical" evidence="7">
    <location>
        <begin position="256"/>
        <end position="280"/>
    </location>
</feature>
<comment type="subcellular location">
    <subcellularLocation>
        <location evidence="1">Membrane</location>
        <topology evidence="1">Multi-pass membrane protein</topology>
    </subcellularLocation>
</comment>
<dbReference type="AlphaFoldDB" id="A0A9W9J332"/>
<feature type="transmembrane region" description="Helical" evidence="7">
    <location>
        <begin position="20"/>
        <end position="38"/>
    </location>
</feature>
<dbReference type="Pfam" id="PF20684">
    <property type="entry name" value="Fung_rhodopsin"/>
    <property type="match status" value="1"/>
</dbReference>
<evidence type="ECO:0000256" key="7">
    <source>
        <dbReference type="SAM" id="Phobius"/>
    </source>
</evidence>
<accession>A0A9W9J332</accession>
<evidence type="ECO:0000259" key="8">
    <source>
        <dbReference type="Pfam" id="PF20684"/>
    </source>
</evidence>
<comment type="caution">
    <text evidence="9">The sequence shown here is derived from an EMBL/GenBank/DDBJ whole genome shotgun (WGS) entry which is preliminary data.</text>
</comment>